<evidence type="ECO:0008006" key="3">
    <source>
        <dbReference type="Google" id="ProtNLM"/>
    </source>
</evidence>
<gene>
    <name evidence="1" type="ORF">Ahy_B04g072169</name>
</gene>
<dbReference type="Proteomes" id="UP000289738">
    <property type="component" value="Chromosome B04"/>
</dbReference>
<dbReference type="AlphaFoldDB" id="A0A444ZMJ3"/>
<organism evidence="1 2">
    <name type="scientific">Arachis hypogaea</name>
    <name type="common">Peanut</name>
    <dbReference type="NCBI Taxonomy" id="3818"/>
    <lineage>
        <taxon>Eukaryota</taxon>
        <taxon>Viridiplantae</taxon>
        <taxon>Streptophyta</taxon>
        <taxon>Embryophyta</taxon>
        <taxon>Tracheophyta</taxon>
        <taxon>Spermatophyta</taxon>
        <taxon>Magnoliopsida</taxon>
        <taxon>eudicotyledons</taxon>
        <taxon>Gunneridae</taxon>
        <taxon>Pentapetalae</taxon>
        <taxon>rosids</taxon>
        <taxon>fabids</taxon>
        <taxon>Fabales</taxon>
        <taxon>Fabaceae</taxon>
        <taxon>Papilionoideae</taxon>
        <taxon>50 kb inversion clade</taxon>
        <taxon>dalbergioids sensu lato</taxon>
        <taxon>Dalbergieae</taxon>
        <taxon>Pterocarpus clade</taxon>
        <taxon>Arachis</taxon>
    </lineage>
</organism>
<sequence length="208" mass="24057">MIIVPTLDYMTLLQTREWRTWLYVAPLVCFNIVEFHQADRMKRHFRGEQPIPGDPINVNKFLTTTGQGEDVWWPTRLQERYDGFRAQFEEGHMISIQPTSNDRHLSGEDVLDDPRLSTFPDDVQPTPSQPRDVLHLPRDVPDCRRHASDVLPIWKGVGGTLEELQCLDESASEPAGRGWTLTLRRRQSMPDRRMLAIYPFTLGASYIV</sequence>
<keyword evidence="2" id="KW-1185">Reference proteome</keyword>
<evidence type="ECO:0000313" key="2">
    <source>
        <dbReference type="Proteomes" id="UP000289738"/>
    </source>
</evidence>
<evidence type="ECO:0000313" key="1">
    <source>
        <dbReference type="EMBL" id="RYR15419.1"/>
    </source>
</evidence>
<dbReference type="EMBL" id="SDMP01000014">
    <property type="protein sequence ID" value="RYR15419.1"/>
    <property type="molecule type" value="Genomic_DNA"/>
</dbReference>
<proteinExistence type="predicted"/>
<protein>
    <recommendedName>
        <fullName evidence="3">Aminotransferase-like plant mobile domain-containing protein</fullName>
    </recommendedName>
</protein>
<reference evidence="1 2" key="1">
    <citation type="submission" date="2019-01" db="EMBL/GenBank/DDBJ databases">
        <title>Sequencing of cultivated peanut Arachis hypogaea provides insights into genome evolution and oil improvement.</title>
        <authorList>
            <person name="Chen X."/>
        </authorList>
    </citation>
    <scope>NUCLEOTIDE SEQUENCE [LARGE SCALE GENOMIC DNA]</scope>
    <source>
        <strain evidence="2">cv. Fuhuasheng</strain>
        <tissue evidence="1">Leaves</tissue>
    </source>
</reference>
<name>A0A444ZMJ3_ARAHY</name>
<comment type="caution">
    <text evidence="1">The sequence shown here is derived from an EMBL/GenBank/DDBJ whole genome shotgun (WGS) entry which is preliminary data.</text>
</comment>
<accession>A0A444ZMJ3</accession>